<evidence type="ECO:0000313" key="9">
    <source>
        <dbReference type="Proteomes" id="UP000663829"/>
    </source>
</evidence>
<evidence type="ECO:0000256" key="2">
    <source>
        <dbReference type="ARBA" id="ARBA00022490"/>
    </source>
</evidence>
<evidence type="ECO:0000256" key="3">
    <source>
        <dbReference type="ARBA" id="ARBA00023186"/>
    </source>
</evidence>
<proteinExistence type="predicted"/>
<dbReference type="InterPro" id="IPR030482">
    <property type="entry name" value="PDRG1"/>
</dbReference>
<protein>
    <submittedName>
        <fullName evidence="6">Uncharacterized protein</fullName>
    </submittedName>
</protein>
<comment type="caution">
    <text evidence="6">The sequence shown here is derived from an EMBL/GenBank/DDBJ whole genome shotgun (WGS) entry which is preliminary data.</text>
</comment>
<keyword evidence="3" id="KW-0143">Chaperone</keyword>
<dbReference type="GO" id="GO:0005737">
    <property type="term" value="C:cytoplasm"/>
    <property type="evidence" value="ECO:0007669"/>
    <property type="project" value="UniProtKB-SubCell"/>
</dbReference>
<name>A0A814AEV2_9BILA</name>
<evidence type="ECO:0000313" key="7">
    <source>
        <dbReference type="EMBL" id="CAF3530906.1"/>
    </source>
</evidence>
<evidence type="ECO:0000313" key="6">
    <source>
        <dbReference type="EMBL" id="CAF0914108.1"/>
    </source>
</evidence>
<dbReference type="Proteomes" id="UP000677228">
    <property type="component" value="Unassembled WGS sequence"/>
</dbReference>
<feature type="coiled-coil region" evidence="4">
    <location>
        <begin position="35"/>
        <end position="69"/>
    </location>
</feature>
<dbReference type="PANTHER" id="PTHR21162">
    <property type="entry name" value="P53 AND DNA DAMAGE-REGULATED PROTEIN"/>
    <property type="match status" value="1"/>
</dbReference>
<sequence length="96" mass="11390">MIIPNLSLNKQPTRTKTNWICLNQNFLSLSTKDCKRFVQRDFDQMDREISQAEKNLKENVKKLYDAEKKPEIKGLGLKSLSREERNEFDDLLQPYI</sequence>
<dbReference type="PANTHER" id="PTHR21162:SF0">
    <property type="entry name" value="P53 AND DNA DAMAGE-REGULATED PROTEIN 1"/>
    <property type="match status" value="1"/>
</dbReference>
<dbReference type="EMBL" id="CAJOBA010000424">
    <property type="protein sequence ID" value="CAF3530906.1"/>
    <property type="molecule type" value="Genomic_DNA"/>
</dbReference>
<dbReference type="Proteomes" id="UP000681722">
    <property type="component" value="Unassembled WGS sequence"/>
</dbReference>
<evidence type="ECO:0000256" key="1">
    <source>
        <dbReference type="ARBA" id="ARBA00004496"/>
    </source>
</evidence>
<evidence type="ECO:0000313" key="5">
    <source>
        <dbReference type="EMBL" id="CAF0752068.1"/>
    </source>
</evidence>
<keyword evidence="4" id="KW-0175">Coiled coil</keyword>
<dbReference type="EMBL" id="CAJNOQ010001715">
    <property type="protein sequence ID" value="CAF0914108.1"/>
    <property type="molecule type" value="Genomic_DNA"/>
</dbReference>
<dbReference type="AlphaFoldDB" id="A0A814AEV2"/>
<dbReference type="EMBL" id="CAJOBC010001715">
    <property type="protein sequence ID" value="CAF3694617.1"/>
    <property type="molecule type" value="Genomic_DNA"/>
</dbReference>
<evidence type="ECO:0000256" key="4">
    <source>
        <dbReference type="SAM" id="Coils"/>
    </source>
</evidence>
<dbReference type="Proteomes" id="UP000682733">
    <property type="component" value="Unassembled WGS sequence"/>
</dbReference>
<keyword evidence="9" id="KW-1185">Reference proteome</keyword>
<dbReference type="EMBL" id="CAJNOK010000424">
    <property type="protein sequence ID" value="CAF0752068.1"/>
    <property type="molecule type" value="Genomic_DNA"/>
</dbReference>
<dbReference type="OrthoDB" id="20282at2759"/>
<comment type="subcellular location">
    <subcellularLocation>
        <location evidence="1">Cytoplasm</location>
    </subcellularLocation>
</comment>
<gene>
    <name evidence="6" type="ORF">GPM918_LOCUS9302</name>
    <name evidence="5" type="ORF">OVA965_LOCUS2071</name>
    <name evidence="8" type="ORF">SRO942_LOCUS9303</name>
    <name evidence="7" type="ORF">TMI583_LOCUS2071</name>
</gene>
<accession>A0A814AEV2</accession>
<evidence type="ECO:0000313" key="8">
    <source>
        <dbReference type="EMBL" id="CAF3694617.1"/>
    </source>
</evidence>
<organism evidence="6 9">
    <name type="scientific">Didymodactylos carnosus</name>
    <dbReference type="NCBI Taxonomy" id="1234261"/>
    <lineage>
        <taxon>Eukaryota</taxon>
        <taxon>Metazoa</taxon>
        <taxon>Spiralia</taxon>
        <taxon>Gnathifera</taxon>
        <taxon>Rotifera</taxon>
        <taxon>Eurotatoria</taxon>
        <taxon>Bdelloidea</taxon>
        <taxon>Philodinida</taxon>
        <taxon>Philodinidae</taxon>
        <taxon>Didymodactylos</taxon>
    </lineage>
</organism>
<dbReference type="Proteomes" id="UP000663829">
    <property type="component" value="Unassembled WGS sequence"/>
</dbReference>
<reference evidence="6" key="1">
    <citation type="submission" date="2021-02" db="EMBL/GenBank/DDBJ databases">
        <authorList>
            <person name="Nowell W R."/>
        </authorList>
    </citation>
    <scope>NUCLEOTIDE SEQUENCE</scope>
</reference>
<keyword evidence="2" id="KW-0963">Cytoplasm</keyword>